<dbReference type="Pfam" id="PF00118">
    <property type="entry name" value="Cpn60_TCP1"/>
    <property type="match status" value="1"/>
</dbReference>
<evidence type="ECO:0000259" key="12">
    <source>
        <dbReference type="PROSITE" id="PS50178"/>
    </source>
</evidence>
<organism evidence="15 16">
    <name type="scientific">Aphanomyces stellatus</name>
    <dbReference type="NCBI Taxonomy" id="120398"/>
    <lineage>
        <taxon>Eukaryota</taxon>
        <taxon>Sar</taxon>
        <taxon>Stramenopiles</taxon>
        <taxon>Oomycota</taxon>
        <taxon>Saprolegniomycetes</taxon>
        <taxon>Saprolegniales</taxon>
        <taxon>Verrucalvaceae</taxon>
        <taxon>Aphanomyces</taxon>
    </lineage>
</organism>
<keyword evidence="2 10" id="KW-0808">Transferase</keyword>
<dbReference type="InterPro" id="IPR027409">
    <property type="entry name" value="GroEL-like_apical_dom_sf"/>
</dbReference>
<evidence type="ECO:0000313" key="16">
    <source>
        <dbReference type="Proteomes" id="UP000332933"/>
    </source>
</evidence>
<feature type="region of interest" description="Disordered" evidence="11">
    <location>
        <begin position="58"/>
        <end position="139"/>
    </location>
</feature>
<dbReference type="Gene3D" id="3.30.40.10">
    <property type="entry name" value="Zinc/RING finger domain, C3HC4 (zinc finger)"/>
    <property type="match status" value="1"/>
</dbReference>
<evidence type="ECO:0000259" key="13">
    <source>
        <dbReference type="PROSITE" id="PS51455"/>
    </source>
</evidence>
<dbReference type="SMART" id="SM00330">
    <property type="entry name" value="PIPKc"/>
    <property type="match status" value="1"/>
</dbReference>
<evidence type="ECO:0000256" key="11">
    <source>
        <dbReference type="SAM" id="MobiDB-lite"/>
    </source>
</evidence>
<sequence>MGVDFHIPTNRLRECVVRRALPPPLGTLDMTSNGGASDPPKLMIELPTKHFPLAQPSAEERPFGASPSPPPPTSENPLFAKTNGSGLPQKKLTSFPSPGMVSNVEDLLHERPANEKTTPPNDVPGSHLPPRRNSSIQDPHHQYWMPDKIVKVCYDCGEGFNIFRRRHHCRACGHIFCHSCSPYSMQTIEHGMKTHTRLCKQCYRNMDMGDPHSATISQVAVDMPAGITSPLVSQSVFDYQNIAILDRQDFDLDNFSSTSVEGSDGLQYPPPSSRGSLYEHLFRRPSMELTVALRAIQEAEEAQEKSALGSVDEVPPLSSSFAEPCSPRLSEDVMIDARPSDPMPQTLLEAHQLAARKHLRTLIATELATIETISDSERHVIQMELEQVLEESTELLLQTTYFRNGDGFFNHQELLHVKTIAEMDPDEDVLYSGKVILGIVCRKNVSHKRAPKVIENPRVLLLGGSIMYGRTADKLSVLEELLAEEQSYVKLQVDKILALNPNVVFVEQSVSRLAQELLQDQNISLVLKVKEVTLQRLERHTNGRIVKSIDAMVEPDADVLGTYCDSFTVMPLRVVDEGKEGGKRESFLVVDGCDPAAGCTILLKGPNKAVLRQLKTMVLKLAPMAYDVMLQAQALCDLAYPVIPPGDTWNIQVIKNILKHRDEVHKPRYTQCSRPQPYKLAFYSKDDKALGSYLQKDGIDTSTKCQVQSCKVPLIQHLEAYSFLEGTVLISTEHLPEAARSEIERTEETDPSKSNELEPTIFFWRYCRECSKMVTPPRALSSSMLKYSFGRFLETIFKVKGPKAETRPLSPFDDERPGHQSEHPADETPVEIIQSSSVDIGKDENAMPSDESAIDKHVVDSASLTSTDENDSNVEVADVPPMSEKRQAIDYTCCHDGQTKHLIYFKCGKHAIRVEYVQESPWFIQHDNCMHFDRQAHLQHQQRQAVELRDAVLDHFDALFEKLRTLNHSREVMCLELLMKASRKVFVAELDLLIVEGEIDNDETSTVTDANSVRRSFYHSCCEWSSMFQKIMKQQVPLHSGGHTTPTATTPSLQSGMTTPTMTLQVHGGGATTPTDAAARPRSPSSELVDGLRNIAATTPSRVLHVVSEQNPEIGDIGNIDDAIVAAATALESSMPAEIPLSIRDEASVADSAMLNSVPSSPSPVSWLGNPLGAIGILMGDKKLEMIAADKTRGVPERFASGYPFLPPGVRDRVVFVHENLHFSFATYALNSIEYARENSGLKAQHQLSENEPEKVLRSAIDTTVKLKFASGEVEFACQVHFAIQFESLRGLFYGEEGDFVKSLACSLHWSAKGGKSGATFFRTQDDRFVIKYINQVELQSFLASSGSYFDYISKVHFEGVESVLSKVVGIYTVTTKKWTEHIVVMENAFSKVHVTSVFDLKGSTRNRYVAATEDVLLDGNFLEKHLGIPCPLHCLSYSKLVASVKNDVRFLSENNVMDYSLVIGYAPEVAIDDDVNHENESLTTNRVLMVGIIDYLRHFDFLKRMESVGKSVAMMAGQAAPTVIQPKQYGKRFVDAIEQQYFMPVPSFTEEFSLPE</sequence>
<evidence type="ECO:0000256" key="9">
    <source>
        <dbReference type="PROSITE-ProRule" id="PRU00091"/>
    </source>
</evidence>
<protein>
    <recommendedName>
        <fullName evidence="1">1-phosphatidylinositol-3-phosphate 5-kinase</fullName>
        <ecNumber evidence="1">2.7.1.150</ecNumber>
    </recommendedName>
</protein>
<keyword evidence="7" id="KW-0862">Zinc</keyword>
<keyword evidence="16" id="KW-1185">Reference proteome</keyword>
<evidence type="ECO:0000256" key="10">
    <source>
        <dbReference type="PROSITE-ProRule" id="PRU00781"/>
    </source>
</evidence>
<accession>A0A485LFR0</accession>
<keyword evidence="8 10" id="KW-0067">ATP-binding</keyword>
<dbReference type="SMART" id="SM00064">
    <property type="entry name" value="FYVE"/>
    <property type="match status" value="1"/>
</dbReference>
<reference evidence="15 16" key="1">
    <citation type="submission" date="2019-03" db="EMBL/GenBank/DDBJ databases">
        <authorList>
            <person name="Gaulin E."/>
            <person name="Dumas B."/>
        </authorList>
    </citation>
    <scope>NUCLEOTIDE SEQUENCE [LARGE SCALE GENOMIC DNA]</scope>
    <source>
        <strain evidence="15">CBS 568.67</strain>
    </source>
</reference>
<evidence type="ECO:0000313" key="14">
    <source>
        <dbReference type="EMBL" id="KAF0688240.1"/>
    </source>
</evidence>
<dbReference type="InterPro" id="IPR017455">
    <property type="entry name" value="Znf_FYVE-rel"/>
</dbReference>
<dbReference type="Pfam" id="PF01363">
    <property type="entry name" value="FYVE"/>
    <property type="match status" value="1"/>
</dbReference>
<dbReference type="InterPro" id="IPR002423">
    <property type="entry name" value="Cpn60/GroEL/TCP-1"/>
</dbReference>
<dbReference type="Gene3D" id="3.50.7.10">
    <property type="entry name" value="GroEL"/>
    <property type="match status" value="1"/>
</dbReference>
<feature type="domain" description="FYVE-type" evidence="12">
    <location>
        <begin position="147"/>
        <end position="207"/>
    </location>
</feature>
<dbReference type="SUPFAM" id="SSF57903">
    <property type="entry name" value="FYVE/PHD zinc finger"/>
    <property type="match status" value="1"/>
</dbReference>
<evidence type="ECO:0000256" key="8">
    <source>
        <dbReference type="ARBA" id="ARBA00022840"/>
    </source>
</evidence>
<evidence type="ECO:0000313" key="15">
    <source>
        <dbReference type="EMBL" id="VFT96805.1"/>
    </source>
</evidence>
<dbReference type="Gene3D" id="3.30.800.10">
    <property type="entry name" value="Phosphatidylinositol Phosphate Kinase II Beta"/>
    <property type="match status" value="1"/>
</dbReference>
<feature type="region of interest" description="Disordered" evidence="11">
    <location>
        <begin position="1068"/>
        <end position="1087"/>
    </location>
</feature>
<dbReference type="GO" id="GO:0046854">
    <property type="term" value="P:phosphatidylinositol phosphate biosynthetic process"/>
    <property type="evidence" value="ECO:0007669"/>
    <property type="project" value="TreeGrafter"/>
</dbReference>
<dbReference type="EMBL" id="CAADRA010006765">
    <property type="protein sequence ID" value="VFT96805.1"/>
    <property type="molecule type" value="Genomic_DNA"/>
</dbReference>
<evidence type="ECO:0000256" key="7">
    <source>
        <dbReference type="ARBA" id="ARBA00022833"/>
    </source>
</evidence>
<evidence type="ECO:0000256" key="4">
    <source>
        <dbReference type="ARBA" id="ARBA00022741"/>
    </source>
</evidence>
<proteinExistence type="predicted"/>
<keyword evidence="6 10" id="KW-0418">Kinase</keyword>
<name>A0A485LFR0_9STRA</name>
<gene>
    <name evidence="15" type="primary">Aste57867_20110</name>
    <name evidence="14" type="ORF">As57867_020044</name>
    <name evidence="15" type="ORF">ASTE57867_20110</name>
</gene>
<evidence type="ECO:0000256" key="2">
    <source>
        <dbReference type="ARBA" id="ARBA00022679"/>
    </source>
</evidence>
<dbReference type="PANTHER" id="PTHR45748:SF7">
    <property type="entry name" value="1-PHOSPHATIDYLINOSITOL 3-PHOSPHATE 5-KINASE-RELATED"/>
    <property type="match status" value="1"/>
</dbReference>
<dbReference type="Proteomes" id="UP000332933">
    <property type="component" value="Unassembled WGS sequence"/>
</dbReference>
<feature type="compositionally biased region" description="Polar residues" evidence="11">
    <location>
        <begin position="82"/>
        <end position="96"/>
    </location>
</feature>
<dbReference type="GO" id="GO:0010008">
    <property type="term" value="C:endosome membrane"/>
    <property type="evidence" value="ECO:0007669"/>
    <property type="project" value="TreeGrafter"/>
</dbReference>
<feature type="region of interest" description="Disordered" evidence="11">
    <location>
        <begin position="304"/>
        <end position="325"/>
    </location>
</feature>
<dbReference type="InterPro" id="IPR011011">
    <property type="entry name" value="Znf_FYVE_PHD"/>
</dbReference>
<dbReference type="Gene3D" id="3.30.810.10">
    <property type="entry name" value="2-Layer Sandwich"/>
    <property type="match status" value="1"/>
</dbReference>
<evidence type="ECO:0000256" key="1">
    <source>
        <dbReference type="ARBA" id="ARBA00012009"/>
    </source>
</evidence>
<keyword evidence="5 9" id="KW-0863">Zinc-finger</keyword>
<dbReference type="InterPro" id="IPR027483">
    <property type="entry name" value="PInositol-4-P-4/5-kinase_C_sf"/>
</dbReference>
<evidence type="ECO:0000256" key="5">
    <source>
        <dbReference type="ARBA" id="ARBA00022771"/>
    </source>
</evidence>
<keyword evidence="3" id="KW-0479">Metal-binding</keyword>
<feature type="compositionally biased region" description="Basic and acidic residues" evidence="11">
    <location>
        <begin position="813"/>
        <end position="826"/>
    </location>
</feature>
<feature type="region of interest" description="Disordered" evidence="11">
    <location>
        <begin position="804"/>
        <end position="832"/>
    </location>
</feature>
<dbReference type="InterPro" id="IPR027484">
    <property type="entry name" value="PInositol-4-P-5-kinase_N"/>
</dbReference>
<dbReference type="FunFam" id="3.50.7.10:FF:000007">
    <property type="entry name" value="1-phosphatidylinositol 3-phosphate 5-kinase isoform X1"/>
    <property type="match status" value="1"/>
</dbReference>
<dbReference type="PROSITE" id="PS51455">
    <property type="entry name" value="PIPK"/>
    <property type="match status" value="1"/>
</dbReference>
<dbReference type="SUPFAM" id="SSF56104">
    <property type="entry name" value="SAICAR synthase-like"/>
    <property type="match status" value="1"/>
</dbReference>
<dbReference type="OrthoDB" id="158357at2759"/>
<dbReference type="GO" id="GO:0008270">
    <property type="term" value="F:zinc ion binding"/>
    <property type="evidence" value="ECO:0007669"/>
    <property type="project" value="UniProtKB-KW"/>
</dbReference>
<dbReference type="GO" id="GO:0005524">
    <property type="term" value="F:ATP binding"/>
    <property type="evidence" value="ECO:0007669"/>
    <property type="project" value="UniProtKB-UniRule"/>
</dbReference>
<reference evidence="14" key="2">
    <citation type="submission" date="2019-06" db="EMBL/GenBank/DDBJ databases">
        <title>Genomics analysis of Aphanomyces spp. identifies a new class of oomycete effector associated with host adaptation.</title>
        <authorList>
            <person name="Gaulin E."/>
        </authorList>
    </citation>
    <scope>NUCLEOTIDE SEQUENCE</scope>
    <source>
        <strain evidence="14">CBS 578.67</strain>
    </source>
</reference>
<evidence type="ECO:0000256" key="6">
    <source>
        <dbReference type="ARBA" id="ARBA00022777"/>
    </source>
</evidence>
<dbReference type="InterPro" id="IPR013083">
    <property type="entry name" value="Znf_RING/FYVE/PHD"/>
</dbReference>
<keyword evidence="4 10" id="KW-0547">Nucleotide-binding</keyword>
<evidence type="ECO:0000256" key="3">
    <source>
        <dbReference type="ARBA" id="ARBA00022723"/>
    </source>
</evidence>
<dbReference type="GO" id="GO:0000285">
    <property type="term" value="F:1-phosphatidylinositol-3-phosphate 5-kinase activity"/>
    <property type="evidence" value="ECO:0007669"/>
    <property type="project" value="UniProtKB-EC"/>
</dbReference>
<dbReference type="CDD" id="cd17300">
    <property type="entry name" value="PIPKc_PIKfyve"/>
    <property type="match status" value="1"/>
</dbReference>
<dbReference type="InterPro" id="IPR044769">
    <property type="entry name" value="PIKfyve_PIPKc"/>
</dbReference>
<dbReference type="Pfam" id="PF01504">
    <property type="entry name" value="PIP5K"/>
    <property type="match status" value="2"/>
</dbReference>
<dbReference type="EMBL" id="VJMH01006742">
    <property type="protein sequence ID" value="KAF0688240.1"/>
    <property type="molecule type" value="Genomic_DNA"/>
</dbReference>
<dbReference type="PROSITE" id="PS50178">
    <property type="entry name" value="ZF_FYVE"/>
    <property type="match status" value="1"/>
</dbReference>
<dbReference type="PANTHER" id="PTHR45748">
    <property type="entry name" value="1-PHOSPHATIDYLINOSITOL 3-PHOSPHATE 5-KINASE-RELATED"/>
    <property type="match status" value="1"/>
</dbReference>
<dbReference type="InterPro" id="IPR000306">
    <property type="entry name" value="Znf_FYVE"/>
</dbReference>
<dbReference type="EC" id="2.7.1.150" evidence="1"/>
<feature type="domain" description="PIPK" evidence="13">
    <location>
        <begin position="1213"/>
        <end position="1542"/>
    </location>
</feature>
<dbReference type="InterPro" id="IPR002498">
    <property type="entry name" value="PInositol-4-P-4/5-kinase_core"/>
</dbReference>
<feature type="compositionally biased region" description="Low complexity" evidence="11">
    <location>
        <begin position="1072"/>
        <end position="1086"/>
    </location>
</feature>
<dbReference type="SUPFAM" id="SSF52029">
    <property type="entry name" value="GroEL apical domain-like"/>
    <property type="match status" value="1"/>
</dbReference>